<comment type="caution">
    <text evidence="2">The sequence shown here is derived from an EMBL/GenBank/DDBJ whole genome shotgun (WGS) entry which is preliminary data.</text>
</comment>
<protein>
    <submittedName>
        <fullName evidence="2">Uncharacterized protein</fullName>
    </submittedName>
</protein>
<reference evidence="2 3" key="1">
    <citation type="submission" date="2017-07" db="EMBL/GenBank/DDBJ databases">
        <title>Draft Genome Sequences of Select Purple Nonsulfur Bacteria.</title>
        <authorList>
            <person name="Lasarre B."/>
            <person name="Mckinlay J.B."/>
        </authorList>
    </citation>
    <scope>NUCLEOTIDE SEQUENCE [LARGE SCALE GENOMIC DNA]</scope>
    <source>
        <strain evidence="2 3">DSM 11907</strain>
    </source>
</reference>
<dbReference type="RefSeq" id="WP_111355611.1">
    <property type="nucleotide sequence ID" value="NZ_NHSK01000114.1"/>
</dbReference>
<gene>
    <name evidence="2" type="ORF">CH338_03305</name>
</gene>
<dbReference type="AlphaFoldDB" id="A0A327L159"/>
<feature type="region of interest" description="Disordered" evidence="1">
    <location>
        <begin position="54"/>
        <end position="109"/>
    </location>
</feature>
<organism evidence="2 3">
    <name type="scientific">Rhodoplanes elegans</name>
    <dbReference type="NCBI Taxonomy" id="29408"/>
    <lineage>
        <taxon>Bacteria</taxon>
        <taxon>Pseudomonadati</taxon>
        <taxon>Pseudomonadota</taxon>
        <taxon>Alphaproteobacteria</taxon>
        <taxon>Hyphomicrobiales</taxon>
        <taxon>Nitrobacteraceae</taxon>
        <taxon>Rhodoplanes</taxon>
    </lineage>
</organism>
<evidence type="ECO:0000256" key="1">
    <source>
        <dbReference type="SAM" id="MobiDB-lite"/>
    </source>
</evidence>
<sequence>MADNGWIDRDFIAASTLAAAQGPALISRPGGGSVDTADPLADFTAAVAANHTTIDDGGAHHRPEARGHRQGGTVDRRAEGWRKARSPPAMSAGRAAARRLSFKSAEYRT</sequence>
<accession>A0A327L159</accession>
<evidence type="ECO:0000313" key="2">
    <source>
        <dbReference type="EMBL" id="RAI41408.1"/>
    </source>
</evidence>
<name>A0A327L159_9BRAD</name>
<evidence type="ECO:0000313" key="3">
    <source>
        <dbReference type="Proteomes" id="UP000248863"/>
    </source>
</evidence>
<proteinExistence type="predicted"/>
<dbReference type="Proteomes" id="UP000248863">
    <property type="component" value="Unassembled WGS sequence"/>
</dbReference>
<dbReference type="EMBL" id="NPEU01000018">
    <property type="protein sequence ID" value="RAI41408.1"/>
    <property type="molecule type" value="Genomic_DNA"/>
</dbReference>
<keyword evidence="3" id="KW-1185">Reference proteome</keyword>
<feature type="compositionally biased region" description="Basic and acidic residues" evidence="1">
    <location>
        <begin position="54"/>
        <end position="67"/>
    </location>
</feature>